<dbReference type="SUPFAM" id="SSF140996">
    <property type="entry name" value="Hermes dimerisation domain"/>
    <property type="match status" value="1"/>
</dbReference>
<dbReference type="eggNOG" id="ENOG502T054">
    <property type="taxonomic scope" value="Eukaryota"/>
</dbReference>
<evidence type="ECO:0000256" key="3">
    <source>
        <dbReference type="ARBA" id="ARBA00022771"/>
    </source>
</evidence>
<dbReference type="GO" id="GO:0008270">
    <property type="term" value="F:zinc ion binding"/>
    <property type="evidence" value="ECO:0007669"/>
    <property type="project" value="UniProtKB-KW"/>
</dbReference>
<dbReference type="PANTHER" id="PTHR46481:SF10">
    <property type="entry name" value="ZINC FINGER BED DOMAIN-CONTAINING PROTEIN 39"/>
    <property type="match status" value="1"/>
</dbReference>
<feature type="transmembrane region" description="Helical" evidence="6">
    <location>
        <begin position="51"/>
        <end position="79"/>
    </location>
</feature>
<keyword evidence="6" id="KW-0812">Transmembrane</keyword>
<dbReference type="PANTHER" id="PTHR46481">
    <property type="entry name" value="ZINC FINGER BED DOMAIN-CONTAINING PROTEIN 4"/>
    <property type="match status" value="1"/>
</dbReference>
<accession>A0A1X7UQS2</accession>
<name>A0A1X7UQS2_AMPQE</name>
<sequence>MVARDLMPLSIVEGEGFKRLMNYIELGYTVPSYTHVTIVCCQMYSELKEKLILQIASCMYVALTTVIWTSAVVQGYIILTAHYITDLLELCSKVLLTKEIPECHTGQNMSDQLTKAIDN</sequence>
<keyword evidence="6" id="KW-1133">Transmembrane helix</keyword>
<dbReference type="GO" id="GO:0005634">
    <property type="term" value="C:nucleus"/>
    <property type="evidence" value="ECO:0007669"/>
    <property type="project" value="UniProtKB-SubCell"/>
</dbReference>
<evidence type="ECO:0000256" key="1">
    <source>
        <dbReference type="ARBA" id="ARBA00004123"/>
    </source>
</evidence>
<dbReference type="AlphaFoldDB" id="A0A1X7UQS2"/>
<keyword evidence="6" id="KW-0472">Membrane</keyword>
<protein>
    <submittedName>
        <fullName evidence="7">Uncharacterized protein</fullName>
    </submittedName>
</protein>
<evidence type="ECO:0000256" key="6">
    <source>
        <dbReference type="SAM" id="Phobius"/>
    </source>
</evidence>
<dbReference type="InterPro" id="IPR052035">
    <property type="entry name" value="ZnF_BED_domain_contain"/>
</dbReference>
<keyword evidence="3" id="KW-0863">Zinc-finger</keyword>
<keyword evidence="5" id="KW-0539">Nucleus</keyword>
<evidence type="ECO:0000256" key="2">
    <source>
        <dbReference type="ARBA" id="ARBA00022723"/>
    </source>
</evidence>
<evidence type="ECO:0000256" key="5">
    <source>
        <dbReference type="ARBA" id="ARBA00023242"/>
    </source>
</evidence>
<dbReference type="EnsemblMetazoa" id="Aqu2.1.30345_001">
    <property type="protein sequence ID" value="Aqu2.1.30345_001"/>
    <property type="gene ID" value="Aqu2.1.30345"/>
</dbReference>
<proteinExistence type="predicted"/>
<dbReference type="Gene3D" id="1.10.10.1070">
    <property type="entry name" value="Zinc finger, BED domain-containing"/>
    <property type="match status" value="1"/>
</dbReference>
<reference evidence="7" key="1">
    <citation type="submission" date="2017-05" db="UniProtKB">
        <authorList>
            <consortium name="EnsemblMetazoa"/>
        </authorList>
    </citation>
    <scope>IDENTIFICATION</scope>
</reference>
<evidence type="ECO:0000313" key="7">
    <source>
        <dbReference type="EnsemblMetazoa" id="Aqu2.1.30345_001"/>
    </source>
</evidence>
<keyword evidence="2" id="KW-0479">Metal-binding</keyword>
<comment type="subcellular location">
    <subcellularLocation>
        <location evidence="1">Nucleus</location>
    </subcellularLocation>
</comment>
<organism evidence="7">
    <name type="scientific">Amphimedon queenslandica</name>
    <name type="common">Sponge</name>
    <dbReference type="NCBI Taxonomy" id="400682"/>
    <lineage>
        <taxon>Eukaryota</taxon>
        <taxon>Metazoa</taxon>
        <taxon>Porifera</taxon>
        <taxon>Demospongiae</taxon>
        <taxon>Heteroscleromorpha</taxon>
        <taxon>Haplosclerida</taxon>
        <taxon>Niphatidae</taxon>
        <taxon>Amphimedon</taxon>
    </lineage>
</organism>
<dbReference type="InParanoid" id="A0A1X7UQS2"/>
<keyword evidence="4" id="KW-0862">Zinc</keyword>
<evidence type="ECO:0000256" key="4">
    <source>
        <dbReference type="ARBA" id="ARBA00022833"/>
    </source>
</evidence>